<keyword evidence="4" id="KW-0648">Protein biosynthesis</keyword>
<evidence type="ECO:0000256" key="5">
    <source>
        <dbReference type="ARBA" id="ARBA00023134"/>
    </source>
</evidence>
<dbReference type="GO" id="GO:0005525">
    <property type="term" value="F:GTP binding"/>
    <property type="evidence" value="ECO:0007669"/>
    <property type="project" value="UniProtKB-KW"/>
</dbReference>
<dbReference type="FunFam" id="2.20.25.350:FF:000001">
    <property type="entry name" value="Eukaryotic translation initiation factor 5"/>
    <property type="match status" value="1"/>
</dbReference>
<evidence type="ECO:0000256" key="4">
    <source>
        <dbReference type="ARBA" id="ARBA00022917"/>
    </source>
</evidence>
<dbReference type="PROSITE" id="PS51363">
    <property type="entry name" value="W2"/>
    <property type="match status" value="1"/>
</dbReference>
<dbReference type="InterPro" id="IPR003307">
    <property type="entry name" value="W2_domain"/>
</dbReference>
<dbReference type="CDD" id="cd11561">
    <property type="entry name" value="W2_eIF5"/>
    <property type="match status" value="1"/>
</dbReference>
<evidence type="ECO:0000256" key="3">
    <source>
        <dbReference type="ARBA" id="ARBA00022741"/>
    </source>
</evidence>
<feature type="compositionally biased region" description="Acidic residues" evidence="6">
    <location>
        <begin position="177"/>
        <end position="190"/>
    </location>
</feature>
<keyword evidence="5" id="KW-0342">GTP-binding</keyword>
<dbReference type="PANTHER" id="PTHR23001:SF7">
    <property type="entry name" value="EUKARYOTIC TRANSLATION INITIATION FACTOR 5"/>
    <property type="match status" value="1"/>
</dbReference>
<evidence type="ECO:0000313" key="9">
    <source>
        <dbReference type="Proteomes" id="UP000654370"/>
    </source>
</evidence>
<dbReference type="GO" id="GO:0003743">
    <property type="term" value="F:translation initiation factor activity"/>
    <property type="evidence" value="ECO:0007669"/>
    <property type="project" value="UniProtKB-KW"/>
</dbReference>
<dbReference type="EMBL" id="JAEPQZ010000005">
    <property type="protein sequence ID" value="KAG2180968.1"/>
    <property type="molecule type" value="Genomic_DNA"/>
</dbReference>
<dbReference type="GO" id="GO:0005829">
    <property type="term" value="C:cytosol"/>
    <property type="evidence" value="ECO:0007669"/>
    <property type="project" value="TreeGrafter"/>
</dbReference>
<dbReference type="Proteomes" id="UP000654370">
    <property type="component" value="Unassembled WGS sequence"/>
</dbReference>
<dbReference type="Pfam" id="PF01873">
    <property type="entry name" value="eIF-5_eIF-2B"/>
    <property type="match status" value="1"/>
</dbReference>
<dbReference type="GO" id="GO:0001732">
    <property type="term" value="P:formation of cytoplasmic translation initiation complex"/>
    <property type="evidence" value="ECO:0007669"/>
    <property type="project" value="TreeGrafter"/>
</dbReference>
<keyword evidence="3" id="KW-0547">Nucleotide-binding</keyword>
<dbReference type="PANTHER" id="PTHR23001">
    <property type="entry name" value="EUKARYOTIC TRANSLATION INITIATION FACTOR"/>
    <property type="match status" value="1"/>
</dbReference>
<evidence type="ECO:0000256" key="6">
    <source>
        <dbReference type="SAM" id="MobiDB-lite"/>
    </source>
</evidence>
<dbReference type="FunFam" id="1.25.40.180:FF:000031">
    <property type="entry name" value="Eukaryotic translation initiation factor 5"/>
    <property type="match status" value="1"/>
</dbReference>
<dbReference type="AlphaFoldDB" id="A0A8H7UIE8"/>
<accession>A0A8H7UIE8</accession>
<gene>
    <name evidence="8" type="ORF">INT43_008550</name>
</gene>
<comment type="caution">
    <text evidence="8">The sequence shown here is derived from an EMBL/GenBank/DDBJ whole genome shotgun (WGS) entry which is preliminary data.</text>
</comment>
<feature type="region of interest" description="Disordered" evidence="6">
    <location>
        <begin position="144"/>
        <end position="190"/>
    </location>
</feature>
<dbReference type="FunFam" id="3.30.30.170:FF:000002">
    <property type="entry name" value="Eukaryotic translation initiation factor 5"/>
    <property type="match status" value="1"/>
</dbReference>
<dbReference type="InterPro" id="IPR002735">
    <property type="entry name" value="Transl_init_fac_IF2/IF5_dom"/>
</dbReference>
<dbReference type="SMART" id="SM00653">
    <property type="entry name" value="eIF2B_5"/>
    <property type="match status" value="1"/>
</dbReference>
<dbReference type="SUPFAM" id="SSF75689">
    <property type="entry name" value="Zinc-binding domain of translation initiation factor 2 beta"/>
    <property type="match status" value="1"/>
</dbReference>
<feature type="domain" description="W2" evidence="7">
    <location>
        <begin position="242"/>
        <end position="398"/>
    </location>
</feature>
<comment type="similarity">
    <text evidence="1">Belongs to the eIF-2-beta/eIF-5 family.</text>
</comment>
<reference evidence="8" key="1">
    <citation type="submission" date="2020-12" db="EMBL/GenBank/DDBJ databases">
        <title>Metabolic potential, ecology and presence of endohyphal bacteria is reflected in genomic diversity of Mucoromycotina.</title>
        <authorList>
            <person name="Muszewska A."/>
            <person name="Okrasinska A."/>
            <person name="Steczkiewicz K."/>
            <person name="Drgas O."/>
            <person name="Orlowska M."/>
            <person name="Perlinska-Lenart U."/>
            <person name="Aleksandrzak-Piekarczyk T."/>
            <person name="Szatraj K."/>
            <person name="Zielenkiewicz U."/>
            <person name="Pilsyk S."/>
            <person name="Malc E."/>
            <person name="Mieczkowski P."/>
            <person name="Kruszewska J.S."/>
            <person name="Biernat P."/>
            <person name="Pawlowska J."/>
        </authorList>
    </citation>
    <scope>NUCLEOTIDE SEQUENCE</scope>
    <source>
        <strain evidence="8">WA0000067209</strain>
    </source>
</reference>
<proteinExistence type="inferred from homology"/>
<dbReference type="GO" id="GO:0005092">
    <property type="term" value="F:GDP-dissociation inhibitor activity"/>
    <property type="evidence" value="ECO:0007669"/>
    <property type="project" value="TreeGrafter"/>
</dbReference>
<evidence type="ECO:0000259" key="7">
    <source>
        <dbReference type="PROSITE" id="PS51363"/>
    </source>
</evidence>
<keyword evidence="9" id="KW-1185">Reference proteome</keyword>
<evidence type="ECO:0000256" key="1">
    <source>
        <dbReference type="ARBA" id="ARBA00010397"/>
    </source>
</evidence>
<dbReference type="SUPFAM" id="SSF48371">
    <property type="entry name" value="ARM repeat"/>
    <property type="match status" value="1"/>
</dbReference>
<dbReference type="GO" id="GO:0071074">
    <property type="term" value="F:eukaryotic initiation factor eIF2 binding"/>
    <property type="evidence" value="ECO:0007669"/>
    <property type="project" value="TreeGrafter"/>
</dbReference>
<evidence type="ECO:0000313" key="8">
    <source>
        <dbReference type="EMBL" id="KAG2180968.1"/>
    </source>
</evidence>
<dbReference type="InterPro" id="IPR016024">
    <property type="entry name" value="ARM-type_fold"/>
</dbReference>
<dbReference type="InterPro" id="IPR016189">
    <property type="entry name" value="Transl_init_fac_IF2/IF5_N"/>
</dbReference>
<protein>
    <recommendedName>
        <fullName evidence="7">W2 domain-containing protein</fullName>
    </recommendedName>
</protein>
<dbReference type="OrthoDB" id="10250831at2759"/>
<evidence type="ECO:0000256" key="2">
    <source>
        <dbReference type="ARBA" id="ARBA00022540"/>
    </source>
</evidence>
<dbReference type="InterPro" id="IPR016190">
    <property type="entry name" value="Transl_init_fac_IF2/IF5_Zn-bd"/>
</dbReference>
<keyword evidence="2" id="KW-0396">Initiation factor</keyword>
<organism evidence="8 9">
    <name type="scientific">Mortierella isabellina</name>
    <name type="common">Filamentous fungus</name>
    <name type="synonym">Umbelopsis isabellina</name>
    <dbReference type="NCBI Taxonomy" id="91625"/>
    <lineage>
        <taxon>Eukaryota</taxon>
        <taxon>Fungi</taxon>
        <taxon>Fungi incertae sedis</taxon>
        <taxon>Mucoromycota</taxon>
        <taxon>Mucoromycotina</taxon>
        <taxon>Umbelopsidomycetes</taxon>
        <taxon>Umbelopsidales</taxon>
        <taxon>Umbelopsidaceae</taxon>
        <taxon>Umbelopsis</taxon>
    </lineage>
</organism>
<dbReference type="Gene3D" id="1.25.40.180">
    <property type="match status" value="1"/>
</dbReference>
<name>A0A8H7UIE8_MORIS</name>
<dbReference type="InterPro" id="IPR045196">
    <property type="entry name" value="IF2/IF5"/>
</dbReference>
<dbReference type="Gene3D" id="2.20.25.350">
    <property type="match status" value="1"/>
</dbReference>
<dbReference type="SUPFAM" id="SSF100966">
    <property type="entry name" value="Translation initiation factor 2 beta, aIF2beta, N-terminal domain"/>
    <property type="match status" value="1"/>
</dbReference>
<sequence length="399" mass="44491">MATVNIRRDVKDSFYRYKMPKLISKVEGKGNGIKTVIPNMTDIARSLSRPATYPTKFFGCELGAQVKCDEKNDRYIVNGAHDAEKLQVLLDGFIQKFVLCPSCQNPETDLHITKSDDIEMDCKACGARNLGDMRHKLASYIVKNPPESASKKGGKKQRKAATAQTNGTDENGIPETNMEEADEAAGSDDDIITQRINKEAAGLKLESTMGEDDWSVDTSEEAVAARMKELSVKASLLGDDDDEEGESKYEQFGQWLEENKEGTDADIIAKAEELGVLGKYKVCQVLVQCIFNENITIQIPKRVKLLRKFVNGEKHQRAVLGGIERLVGLEYKDKLLSKVPIILKKLYDADIVEEDALLKWGEKPSKRYVDKDTSKAVKKSAAPFLDWLQNASEEDSDDE</sequence>
<dbReference type="Gene3D" id="3.30.30.170">
    <property type="match status" value="1"/>
</dbReference>
<dbReference type="SMART" id="SM00515">
    <property type="entry name" value="eIF5C"/>
    <property type="match status" value="1"/>
</dbReference>
<dbReference type="Pfam" id="PF02020">
    <property type="entry name" value="W2"/>
    <property type="match status" value="1"/>
</dbReference>